<dbReference type="SUPFAM" id="SSF81301">
    <property type="entry name" value="Nucleotidyltransferase"/>
    <property type="match status" value="1"/>
</dbReference>
<sequence length="187" mass="21705">MDRKKYTESVTLGKVEQNPQIKLQPYDPTWINSYLEEEQKKAALQGKALLVEHVGSTSVPGLSAKPIIDILLLVNDSSKEEDYVPNLIAKGYILRIREPEWFEHRMFKSNTKNVNLHVFSSGCTEAQEMLNFRNWLRINDHDKSWYEASKQKLASKKWETVQEYADAKTPIVQEIKKRADNYFSKGL</sequence>
<dbReference type="Gene3D" id="3.30.460.10">
    <property type="entry name" value="Beta Polymerase, domain 2"/>
    <property type="match status" value="1"/>
</dbReference>
<keyword evidence="2" id="KW-1185">Reference proteome</keyword>
<evidence type="ECO:0000313" key="2">
    <source>
        <dbReference type="Proteomes" id="UP000286907"/>
    </source>
</evidence>
<dbReference type="RefSeq" id="WP_128686458.1">
    <property type="nucleotide sequence ID" value="NZ_CP029684.2"/>
</dbReference>
<dbReference type="PANTHER" id="PTHR34822">
    <property type="entry name" value="GRPB DOMAIN PROTEIN (AFU_ORTHOLOGUE AFUA_1G01530)"/>
    <property type="match status" value="1"/>
</dbReference>
<gene>
    <name evidence="1" type="ORF">DLJ48_05315</name>
</gene>
<dbReference type="Proteomes" id="UP000286907">
    <property type="component" value="Chromosome"/>
</dbReference>
<name>A0ABX5QMN6_9LACO</name>
<evidence type="ECO:0000313" key="1">
    <source>
        <dbReference type="EMBL" id="QAS69985.1"/>
    </source>
</evidence>
<dbReference type="InterPro" id="IPR007344">
    <property type="entry name" value="GrpB/CoaE"/>
</dbReference>
<dbReference type="PANTHER" id="PTHR34822:SF1">
    <property type="entry name" value="GRPB FAMILY PROTEIN"/>
    <property type="match status" value="1"/>
</dbReference>
<dbReference type="InterPro" id="IPR043519">
    <property type="entry name" value="NT_sf"/>
</dbReference>
<proteinExistence type="predicted"/>
<dbReference type="EMBL" id="CP029684">
    <property type="protein sequence ID" value="QAS69985.1"/>
    <property type="molecule type" value="Genomic_DNA"/>
</dbReference>
<accession>A0ABX5QMN6</accession>
<protein>
    <submittedName>
        <fullName evidence="1">GrpB family protein</fullName>
    </submittedName>
</protein>
<organism evidence="1 2">
    <name type="scientific">Oenococcus sicerae</name>
    <dbReference type="NCBI Taxonomy" id="2203724"/>
    <lineage>
        <taxon>Bacteria</taxon>
        <taxon>Bacillati</taxon>
        <taxon>Bacillota</taxon>
        <taxon>Bacilli</taxon>
        <taxon>Lactobacillales</taxon>
        <taxon>Lactobacillaceae</taxon>
        <taxon>Oenococcus</taxon>
    </lineage>
</organism>
<reference evidence="1 2" key="1">
    <citation type="journal article" date="2019" name="Syst. Appl. Microbiol.">
        <title>Oenococcus sicerae sp. nov., isolated from French cider.</title>
        <authorList>
            <person name="Cousin F.J."/>
            <person name="Le Guellec R."/>
            <person name="Chagnot C."/>
            <person name="Goux D."/>
            <person name="Dalmasso M."/>
            <person name="Laplace J.M."/>
            <person name="Cretenet M."/>
        </authorList>
    </citation>
    <scope>NUCLEOTIDE SEQUENCE [LARGE SCALE GENOMIC DNA]</scope>
    <source>
        <strain evidence="1 2">UCMA 15228</strain>
    </source>
</reference>
<dbReference type="Pfam" id="PF04229">
    <property type="entry name" value="GrpB"/>
    <property type="match status" value="1"/>
</dbReference>